<dbReference type="GO" id="GO:0016491">
    <property type="term" value="F:oxidoreductase activity"/>
    <property type="evidence" value="ECO:0007669"/>
    <property type="project" value="InterPro"/>
</dbReference>
<dbReference type="SUPFAM" id="SSF54373">
    <property type="entry name" value="FAD-linked reductases, C-terminal domain"/>
    <property type="match status" value="1"/>
</dbReference>
<dbReference type="Pfam" id="PF01593">
    <property type="entry name" value="Amino_oxidase"/>
    <property type="match status" value="2"/>
</dbReference>
<feature type="domain" description="Amine oxidase" evidence="3">
    <location>
        <begin position="65"/>
        <end position="133"/>
    </location>
</feature>
<proteinExistence type="inferred from homology"/>
<dbReference type="PANTHER" id="PTHR43563">
    <property type="entry name" value="AMINE OXIDASE"/>
    <property type="match status" value="1"/>
</dbReference>
<evidence type="ECO:0000313" key="4">
    <source>
        <dbReference type="EMBL" id="SDC99716.1"/>
    </source>
</evidence>
<dbReference type="Gene3D" id="3.50.50.60">
    <property type="entry name" value="FAD/NAD(P)-binding domain"/>
    <property type="match status" value="2"/>
</dbReference>
<organism evidence="4 5">
    <name type="scientific">Microbacterium enclense</name>
    <dbReference type="NCBI Taxonomy" id="993073"/>
    <lineage>
        <taxon>Bacteria</taxon>
        <taxon>Bacillati</taxon>
        <taxon>Actinomycetota</taxon>
        <taxon>Actinomycetes</taxon>
        <taxon>Micrococcales</taxon>
        <taxon>Microbacteriaceae</taxon>
        <taxon>Microbacterium</taxon>
    </lineage>
</organism>
<accession>A0A1G6R745</accession>
<evidence type="ECO:0000313" key="5">
    <source>
        <dbReference type="Proteomes" id="UP000183203"/>
    </source>
</evidence>
<dbReference type="STRING" id="993073.AS029_15870"/>
<dbReference type="PANTHER" id="PTHR43563:SF14">
    <property type="entry name" value="AMINE OXIDASE"/>
    <property type="match status" value="1"/>
</dbReference>
<feature type="region of interest" description="Disordered" evidence="2">
    <location>
        <begin position="18"/>
        <end position="41"/>
    </location>
</feature>
<comment type="similarity">
    <text evidence="1">Belongs to the flavin monoamine oxidase family.</text>
</comment>
<dbReference type="InterPro" id="IPR002937">
    <property type="entry name" value="Amino_oxidase"/>
</dbReference>
<evidence type="ECO:0000256" key="1">
    <source>
        <dbReference type="ARBA" id="ARBA00005995"/>
    </source>
</evidence>
<protein>
    <submittedName>
        <fullName evidence="4">Monoamine oxidase</fullName>
    </submittedName>
</protein>
<dbReference type="SUPFAM" id="SSF51905">
    <property type="entry name" value="FAD/NAD(P)-binding domain"/>
    <property type="match status" value="1"/>
</dbReference>
<feature type="domain" description="Amine oxidase" evidence="3">
    <location>
        <begin position="153"/>
        <end position="402"/>
    </location>
</feature>
<dbReference type="Proteomes" id="UP000183203">
    <property type="component" value="Unassembled WGS sequence"/>
</dbReference>
<evidence type="ECO:0000256" key="2">
    <source>
        <dbReference type="SAM" id="MobiDB-lite"/>
    </source>
</evidence>
<reference evidence="4 5" key="1">
    <citation type="submission" date="2016-09" db="EMBL/GenBank/DDBJ databases">
        <authorList>
            <person name="Capua I."/>
            <person name="De Benedictis P."/>
            <person name="Joannis T."/>
            <person name="Lombin L.H."/>
            <person name="Cattoli G."/>
        </authorList>
    </citation>
    <scope>NUCLEOTIDE SEQUENCE [LARGE SCALE GENOMIC DNA]</scope>
    <source>
        <strain evidence="4 5">NIO-1002</strain>
    </source>
</reference>
<dbReference type="InterPro" id="IPR050703">
    <property type="entry name" value="Flavin_MAO"/>
</dbReference>
<name>A0A1G6R745_9MICO</name>
<dbReference type="InterPro" id="IPR036188">
    <property type="entry name" value="FAD/NAD-bd_sf"/>
</dbReference>
<dbReference type="AlphaFoldDB" id="A0A1G6R745"/>
<dbReference type="EMBL" id="FMYG01000010">
    <property type="protein sequence ID" value="SDC99716.1"/>
    <property type="molecule type" value="Genomic_DNA"/>
</dbReference>
<sequence length="415" mass="43662">MSMRGLCVTGIDGGARLLHGADDGPQGGWDVPRGRRRPRRGLPSKLHFATGVLLRTQVIIIGGGVAGLNVARILTEAEIPFVLLEARDRLGGRVDTVDGCDLGPSWFWPAMQPAIGALVDDLSLPAFTQSSAGDVVFERMSREPAQRYSGTGQSSQSLRFSGGAASLVDALRRSVPDTAIRLGAAAREVELSTDGVRVAYGEGEAAGVVQAERVVIALPPRLAAATVSFSPPLADETAALWRSTPTWMAAQAKFFATYDEAFWLDAGLSGTAQSMVGPMLEMHDATTADGRPALFGFLGVGPTERSLIGETALTQACLAQFARIFGEAAMTPVNTILRDWAAEPLTCTSDDLISGGHPSPADRWVHGAWADRLFTAGSETSSHEGGYLAGAIEASEHAARAIAQSLADRDGSLRP</sequence>
<gene>
    <name evidence="4" type="ORF">SAMN05216418_0044</name>
</gene>
<evidence type="ECO:0000259" key="3">
    <source>
        <dbReference type="Pfam" id="PF01593"/>
    </source>
</evidence>